<keyword evidence="5 7" id="KW-0472">Membrane</keyword>
<keyword evidence="3 8" id="KW-0732">Signal</keyword>
<dbReference type="Proteomes" id="UP000664654">
    <property type="component" value="Unassembled WGS sequence"/>
</dbReference>
<dbReference type="Pfam" id="PF08239">
    <property type="entry name" value="SH3_3"/>
    <property type="match status" value="1"/>
</dbReference>
<comment type="caution">
    <text evidence="10">The sequence shown here is derived from an EMBL/GenBank/DDBJ whole genome shotgun (WGS) entry which is preliminary data.</text>
</comment>
<comment type="subcellular location">
    <subcellularLocation>
        <location evidence="1">Membrane</location>
        <topology evidence="1">Single-pass membrane protein</topology>
    </subcellularLocation>
</comment>
<name>A0A939INP0_9ALTE</name>
<evidence type="ECO:0000313" key="10">
    <source>
        <dbReference type="EMBL" id="MBN7826558.1"/>
    </source>
</evidence>
<protein>
    <submittedName>
        <fullName evidence="10">TIGR04211 family SH3 domain-containing protein</fullName>
    </submittedName>
</protein>
<dbReference type="GO" id="GO:0016020">
    <property type="term" value="C:membrane"/>
    <property type="evidence" value="ECO:0007669"/>
    <property type="project" value="UniProtKB-SubCell"/>
</dbReference>
<sequence>MFKSFSLPLLVCLSALLTPALAQEPSDGSGKTVYISDDLYTFMHAGPGRNYRILGSVVAGTKVTLLQEDDQEGFVEIIDDKQRTGWVDGRFISNEPSVRESLPQVQQDLDEAKSALQEARRANDLLNQQILDLNSRNKQMQESLQSVQQDYGKVKRELDNKDNKVQIEWMTRGGIIALVGLVLGVILMLIPKKRRRNDGWM</sequence>
<feature type="transmembrane region" description="Helical" evidence="7">
    <location>
        <begin position="169"/>
        <end position="190"/>
    </location>
</feature>
<evidence type="ECO:0000259" key="9">
    <source>
        <dbReference type="PROSITE" id="PS51781"/>
    </source>
</evidence>
<dbReference type="Gene3D" id="2.30.30.40">
    <property type="entry name" value="SH3 Domains"/>
    <property type="match status" value="1"/>
</dbReference>
<feature type="coiled-coil region" evidence="6">
    <location>
        <begin position="102"/>
        <end position="164"/>
    </location>
</feature>
<dbReference type="NCBIfam" id="TIGR04211">
    <property type="entry name" value="SH3_and_anchor"/>
    <property type="match status" value="1"/>
</dbReference>
<feature type="signal peptide" evidence="8">
    <location>
        <begin position="1"/>
        <end position="22"/>
    </location>
</feature>
<keyword evidence="4 7" id="KW-1133">Transmembrane helix</keyword>
<evidence type="ECO:0000256" key="8">
    <source>
        <dbReference type="SAM" id="SignalP"/>
    </source>
</evidence>
<dbReference type="PROSITE" id="PS51781">
    <property type="entry name" value="SH3B"/>
    <property type="match status" value="1"/>
</dbReference>
<keyword evidence="2 7" id="KW-0812">Transmembrane</keyword>
<dbReference type="InterPro" id="IPR016476">
    <property type="entry name" value="SH3_dom_pro"/>
</dbReference>
<dbReference type="PIRSF" id="PIRSF006158">
    <property type="entry name" value="UCP006158_SH3"/>
    <property type="match status" value="1"/>
</dbReference>
<keyword evidence="11" id="KW-1185">Reference proteome</keyword>
<dbReference type="RefSeq" id="WP_206574673.1">
    <property type="nucleotide sequence ID" value="NZ_JAFKCV010000009.1"/>
</dbReference>
<organism evidence="10 11">
    <name type="scientific">Bowmanella dokdonensis</name>
    <dbReference type="NCBI Taxonomy" id="751969"/>
    <lineage>
        <taxon>Bacteria</taxon>
        <taxon>Pseudomonadati</taxon>
        <taxon>Pseudomonadota</taxon>
        <taxon>Gammaproteobacteria</taxon>
        <taxon>Alteromonadales</taxon>
        <taxon>Alteromonadaceae</taxon>
        <taxon>Bowmanella</taxon>
    </lineage>
</organism>
<feature type="domain" description="SH3b" evidence="9">
    <location>
        <begin position="30"/>
        <end position="96"/>
    </location>
</feature>
<evidence type="ECO:0000256" key="1">
    <source>
        <dbReference type="ARBA" id="ARBA00004167"/>
    </source>
</evidence>
<reference evidence="10" key="1">
    <citation type="submission" date="2021-03" db="EMBL/GenBank/DDBJ databases">
        <title>novel species isolated from a fishpond in China.</title>
        <authorList>
            <person name="Lu H."/>
            <person name="Cai Z."/>
        </authorList>
    </citation>
    <scope>NUCLEOTIDE SEQUENCE</scope>
    <source>
        <strain evidence="10">JCM 30855</strain>
    </source>
</reference>
<evidence type="ECO:0000256" key="3">
    <source>
        <dbReference type="ARBA" id="ARBA00022729"/>
    </source>
</evidence>
<evidence type="ECO:0000256" key="6">
    <source>
        <dbReference type="SAM" id="Coils"/>
    </source>
</evidence>
<evidence type="ECO:0000256" key="2">
    <source>
        <dbReference type="ARBA" id="ARBA00022692"/>
    </source>
</evidence>
<dbReference type="SUPFAM" id="SSF57997">
    <property type="entry name" value="Tropomyosin"/>
    <property type="match status" value="1"/>
</dbReference>
<evidence type="ECO:0000256" key="4">
    <source>
        <dbReference type="ARBA" id="ARBA00022989"/>
    </source>
</evidence>
<evidence type="ECO:0000313" key="11">
    <source>
        <dbReference type="Proteomes" id="UP000664654"/>
    </source>
</evidence>
<proteinExistence type="predicted"/>
<feature type="chain" id="PRO_5037787847" evidence="8">
    <location>
        <begin position="23"/>
        <end position="201"/>
    </location>
</feature>
<dbReference type="AlphaFoldDB" id="A0A939INP0"/>
<keyword evidence="6" id="KW-0175">Coiled coil</keyword>
<accession>A0A939INP0</accession>
<evidence type="ECO:0000256" key="5">
    <source>
        <dbReference type="ARBA" id="ARBA00023136"/>
    </source>
</evidence>
<dbReference type="SMART" id="SM00287">
    <property type="entry name" value="SH3b"/>
    <property type="match status" value="1"/>
</dbReference>
<dbReference type="InterPro" id="IPR003646">
    <property type="entry name" value="SH3-like_bac-type"/>
</dbReference>
<dbReference type="EMBL" id="JAFKCV010000009">
    <property type="protein sequence ID" value="MBN7826558.1"/>
    <property type="molecule type" value="Genomic_DNA"/>
</dbReference>
<evidence type="ECO:0000256" key="7">
    <source>
        <dbReference type="SAM" id="Phobius"/>
    </source>
</evidence>
<gene>
    <name evidence="10" type="ORF">J0A66_15085</name>
</gene>